<gene>
    <name evidence="2" type="ORF">SAMN04487894_103331</name>
</gene>
<dbReference type="RefSeq" id="WP_090389496.1">
    <property type="nucleotide sequence ID" value="NZ_FMZO01000003.1"/>
</dbReference>
<dbReference type="PANTHER" id="PTHR47485:SF1">
    <property type="entry name" value="THYLAKOID LUMENAL 17.4 KDA PROTEIN, CHLOROPLASTIC"/>
    <property type="match status" value="1"/>
</dbReference>
<dbReference type="InterPro" id="IPR001646">
    <property type="entry name" value="5peptide_repeat"/>
</dbReference>
<reference evidence="3" key="1">
    <citation type="submission" date="2016-10" db="EMBL/GenBank/DDBJ databases">
        <authorList>
            <person name="Varghese N."/>
            <person name="Submissions S."/>
        </authorList>
    </citation>
    <scope>NUCLEOTIDE SEQUENCE [LARGE SCALE GENOMIC DNA]</scope>
    <source>
        <strain evidence="3">DSM 25811 / CCM 8410 / LMG 26954 / E90</strain>
    </source>
</reference>
<dbReference type="Proteomes" id="UP000198757">
    <property type="component" value="Unassembled WGS sequence"/>
</dbReference>
<organism evidence="2 3">
    <name type="scientific">Niabella drilacis (strain DSM 25811 / CCM 8410 / CCUG 62505 / LMG 26954 / E90)</name>
    <dbReference type="NCBI Taxonomy" id="1285928"/>
    <lineage>
        <taxon>Bacteria</taxon>
        <taxon>Pseudomonadati</taxon>
        <taxon>Bacteroidota</taxon>
        <taxon>Chitinophagia</taxon>
        <taxon>Chitinophagales</taxon>
        <taxon>Chitinophagaceae</taxon>
        <taxon>Niabella</taxon>
    </lineage>
</organism>
<sequence length="189" mass="21338">MSRYVEDVVYEKQDYTQQALPKGDYEGCRFKACGFSGADLSAINFIDCSFEDCDLSNACVKQASFQDTVFKNCKLVGVHFEDANTFLFSPRFENATLTLSSFYGVKMKQASFQDCILQEVDFVDADCSTVVFCRCDLSGARFENTNLEKADLQTAFHYSIDPGKNRIKKALFSLPHITGLLHQYDIVIK</sequence>
<dbReference type="EMBL" id="FMZO01000003">
    <property type="protein sequence ID" value="SDC69093.1"/>
    <property type="molecule type" value="Genomic_DNA"/>
</dbReference>
<dbReference type="STRING" id="1285928.SAMN04487894_103331"/>
<protein>
    <submittedName>
        <fullName evidence="2">Uncharacterized protein YjbI, contains pentapeptide repeats</fullName>
    </submittedName>
</protein>
<dbReference type="OrthoDB" id="67652at2"/>
<keyword evidence="1" id="KW-0677">Repeat</keyword>
<dbReference type="SUPFAM" id="SSF141571">
    <property type="entry name" value="Pentapeptide repeat-like"/>
    <property type="match status" value="1"/>
</dbReference>
<proteinExistence type="predicted"/>
<dbReference type="AlphaFoldDB" id="A0A1G6NMI1"/>
<evidence type="ECO:0000313" key="3">
    <source>
        <dbReference type="Proteomes" id="UP000198757"/>
    </source>
</evidence>
<evidence type="ECO:0000256" key="1">
    <source>
        <dbReference type="ARBA" id="ARBA00022737"/>
    </source>
</evidence>
<dbReference type="PANTHER" id="PTHR47485">
    <property type="entry name" value="THYLAKOID LUMENAL 17.4 KDA PROTEIN, CHLOROPLASTIC"/>
    <property type="match status" value="1"/>
</dbReference>
<accession>A0A1G6NMI1</accession>
<keyword evidence="3" id="KW-1185">Reference proteome</keyword>
<evidence type="ECO:0000313" key="2">
    <source>
        <dbReference type="EMBL" id="SDC69093.1"/>
    </source>
</evidence>
<dbReference type="Gene3D" id="2.160.20.80">
    <property type="entry name" value="E3 ubiquitin-protein ligase SopA"/>
    <property type="match status" value="1"/>
</dbReference>
<dbReference type="Pfam" id="PF00805">
    <property type="entry name" value="Pentapeptide"/>
    <property type="match status" value="1"/>
</dbReference>
<dbReference type="Pfam" id="PF13599">
    <property type="entry name" value="Pentapeptide_4"/>
    <property type="match status" value="1"/>
</dbReference>
<name>A0A1G6NMI1_NIADE</name>